<comment type="caution">
    <text evidence="1">The sequence shown here is derived from an EMBL/GenBank/DDBJ whole genome shotgun (WGS) entry which is preliminary data.</text>
</comment>
<gene>
    <name evidence="1" type="ORF">M8818_001773</name>
</gene>
<reference evidence="1" key="1">
    <citation type="submission" date="2024-02" db="EMBL/GenBank/DDBJ databases">
        <title>Metagenome Assembled Genome of Zalaria obscura JY119.</title>
        <authorList>
            <person name="Vighnesh L."/>
            <person name="Jagadeeshwari U."/>
            <person name="Venkata Ramana C."/>
            <person name="Sasikala C."/>
        </authorList>
    </citation>
    <scope>NUCLEOTIDE SEQUENCE</scope>
    <source>
        <strain evidence="1">JY119</strain>
    </source>
</reference>
<evidence type="ECO:0000313" key="1">
    <source>
        <dbReference type="EMBL" id="KAK8216810.1"/>
    </source>
</evidence>
<keyword evidence="2" id="KW-1185">Reference proteome</keyword>
<name>A0ACC3SK99_9PEZI</name>
<protein>
    <submittedName>
        <fullName evidence="1">Uncharacterized protein</fullName>
    </submittedName>
</protein>
<accession>A0ACC3SK99</accession>
<proteinExistence type="predicted"/>
<sequence length="670" mass="73613">MVPASECGARQPHQEGHPLHYHEIGDNVKAPVKSLEIFSHDLAAAFDLICSRSHPDSPKYGKYWSAEDVHDMFAPPKETVDTVKEWLTSSGIESSRLIHSDNRGWLAFDATVDEVEKLLHAEYHEHEHKHSPNVRVGTDKYHVPEHISPHIDYITPGIKLTPVVKRSVKVKRGHPWYPKLPKFTQSPPNGLLNWHYKPPGANHLPADLQGCGLNITPPCIKALYDIPNVYNKPAAKGNSLGLYEQGDYFAKSDLDLFYKEYAPYVPQGTYPIPAMIDGAVFGMPANSSNNGGESDIDIDMASVFPPSTAHRLQLTWNRYSLIYPQTVTLYQTDDQIYSVEDLDTTNLFNTFLDALDGSYCNHTAYGETGNDPSIDPVYPDPQAGGYKGQLQCGVYTPTRVISASYGQAEADLPVPYSKRQCNEFMKLGLQGHSLLFASGDYGVASFPNDIESIDGCLGPEGKIFNPQYPGNCPYITSVGGTMLYANQTVYDAESVMNVDLGGTAVNFSSAGGFSNYYPQPAYQKAAVAKYFETADPGYPYYAEFDVDVNTTTGLYNRIGRAYPDVAANGANFRAYTDGYDYHWYGSSLASPLFASVLTLLNSERTLAGKGPVGFVNPVLYAHPEVLNDITNGTNLGCGTEGFKAVKGWDPATGLGTPNYPKMLKLFMSLP</sequence>
<dbReference type="EMBL" id="JAMKPW020000007">
    <property type="protein sequence ID" value="KAK8216810.1"/>
    <property type="molecule type" value="Genomic_DNA"/>
</dbReference>
<organism evidence="1 2">
    <name type="scientific">Zalaria obscura</name>
    <dbReference type="NCBI Taxonomy" id="2024903"/>
    <lineage>
        <taxon>Eukaryota</taxon>
        <taxon>Fungi</taxon>
        <taxon>Dikarya</taxon>
        <taxon>Ascomycota</taxon>
        <taxon>Pezizomycotina</taxon>
        <taxon>Dothideomycetes</taxon>
        <taxon>Dothideomycetidae</taxon>
        <taxon>Dothideales</taxon>
        <taxon>Zalariaceae</taxon>
        <taxon>Zalaria</taxon>
    </lineage>
</organism>
<dbReference type="Proteomes" id="UP001320706">
    <property type="component" value="Unassembled WGS sequence"/>
</dbReference>
<evidence type="ECO:0000313" key="2">
    <source>
        <dbReference type="Proteomes" id="UP001320706"/>
    </source>
</evidence>